<proteinExistence type="predicted"/>
<protein>
    <recommendedName>
        <fullName evidence="3">RNA polymerase alpha subunit C-terminal domain-containing protein</fullName>
    </recommendedName>
</protein>
<reference evidence="1 2" key="1">
    <citation type="journal article" date="2019" name="Nat. Med.">
        <title>A library of human gut bacterial isolates paired with longitudinal multiomics data enables mechanistic microbiome research.</title>
        <authorList>
            <person name="Poyet M."/>
            <person name="Groussin M."/>
            <person name="Gibbons S.M."/>
            <person name="Avila-Pacheco J."/>
            <person name="Jiang X."/>
            <person name="Kearney S.M."/>
            <person name="Perrotta A.R."/>
            <person name="Berdy B."/>
            <person name="Zhao S."/>
            <person name="Lieberman T.D."/>
            <person name="Swanson P.K."/>
            <person name="Smith M."/>
            <person name="Roesemann S."/>
            <person name="Alexander J.E."/>
            <person name="Rich S.A."/>
            <person name="Livny J."/>
            <person name="Vlamakis H."/>
            <person name="Clish C."/>
            <person name="Bullock K."/>
            <person name="Deik A."/>
            <person name="Scott J."/>
            <person name="Pierce K.A."/>
            <person name="Xavier R.J."/>
            <person name="Alm E.J."/>
        </authorList>
    </citation>
    <scope>NUCLEOTIDE SEQUENCE [LARGE SCALE GENOMIC DNA]</scope>
    <source>
        <strain evidence="1 2">BIOML-A2</strain>
    </source>
</reference>
<dbReference type="Gene3D" id="1.10.150.20">
    <property type="entry name" value="5' to 3' exonuclease, C-terminal subdomain"/>
    <property type="match status" value="1"/>
</dbReference>
<dbReference type="Proteomes" id="UP000432516">
    <property type="component" value="Unassembled WGS sequence"/>
</dbReference>
<evidence type="ECO:0000313" key="2">
    <source>
        <dbReference type="Proteomes" id="UP000432516"/>
    </source>
</evidence>
<evidence type="ECO:0000313" key="1">
    <source>
        <dbReference type="EMBL" id="MRZ55866.1"/>
    </source>
</evidence>
<gene>
    <name evidence="1" type="ORF">GKD68_14140</name>
</gene>
<comment type="caution">
    <text evidence="1">The sequence shown here is derived from an EMBL/GenBank/DDBJ whole genome shotgun (WGS) entry which is preliminary data.</text>
</comment>
<dbReference type="AlphaFoldDB" id="A0A6I2NS43"/>
<sequence length="223" mass="26616">MKKSENIQITEFDKKANVHNMELLPVVCLPVYKEIVKEMAELIEDKQAREVFCSLSSGRDLQSVSQITGISSKNLVSMYKRGLRQIHLKWRPYSELKRELDHMYIKYRNNEFLLTHSEEVPKKNFRYVKIVWKEQDIPAEYVDLLITPLSKLDINFRVLRALRKYNIYQLEDLLRFIKYNGFDALYQMPSVGTKSIEQLYEKLKDKKILEDQDTCFLFPYLFV</sequence>
<name>A0A6I2NS43_PARDI</name>
<organism evidence="1 2">
    <name type="scientific">Parabacteroides distasonis</name>
    <dbReference type="NCBI Taxonomy" id="823"/>
    <lineage>
        <taxon>Bacteria</taxon>
        <taxon>Pseudomonadati</taxon>
        <taxon>Bacteroidota</taxon>
        <taxon>Bacteroidia</taxon>
        <taxon>Bacteroidales</taxon>
        <taxon>Tannerellaceae</taxon>
        <taxon>Parabacteroides</taxon>
    </lineage>
</organism>
<dbReference type="SUPFAM" id="SSF47789">
    <property type="entry name" value="C-terminal domain of RNA polymerase alpha subunit"/>
    <property type="match status" value="1"/>
</dbReference>
<dbReference type="EMBL" id="WKNE01000010">
    <property type="protein sequence ID" value="MRZ55866.1"/>
    <property type="molecule type" value="Genomic_DNA"/>
</dbReference>
<evidence type="ECO:0008006" key="3">
    <source>
        <dbReference type="Google" id="ProtNLM"/>
    </source>
</evidence>
<dbReference type="RefSeq" id="WP_009274847.1">
    <property type="nucleotide sequence ID" value="NZ_CAXSUO010000009.1"/>
</dbReference>
<accession>A0A6I2NS43</accession>